<feature type="transmembrane region" description="Helical" evidence="2">
    <location>
        <begin position="65"/>
        <end position="83"/>
    </location>
</feature>
<gene>
    <name evidence="3" type="ORF">KP509_22G010800</name>
</gene>
<name>A0A8T2S2Q7_CERRI</name>
<feature type="compositionally biased region" description="Basic residues" evidence="1">
    <location>
        <begin position="125"/>
        <end position="136"/>
    </location>
</feature>
<organism evidence="3 4">
    <name type="scientific">Ceratopteris richardii</name>
    <name type="common">Triangle waterfern</name>
    <dbReference type="NCBI Taxonomy" id="49495"/>
    <lineage>
        <taxon>Eukaryota</taxon>
        <taxon>Viridiplantae</taxon>
        <taxon>Streptophyta</taxon>
        <taxon>Embryophyta</taxon>
        <taxon>Tracheophyta</taxon>
        <taxon>Polypodiopsida</taxon>
        <taxon>Polypodiidae</taxon>
        <taxon>Polypodiales</taxon>
        <taxon>Pteridineae</taxon>
        <taxon>Pteridaceae</taxon>
        <taxon>Parkerioideae</taxon>
        <taxon>Ceratopteris</taxon>
    </lineage>
</organism>
<dbReference type="Proteomes" id="UP000825935">
    <property type="component" value="Chromosome 22"/>
</dbReference>
<reference evidence="3" key="1">
    <citation type="submission" date="2021-08" db="EMBL/GenBank/DDBJ databases">
        <title>WGS assembly of Ceratopteris richardii.</title>
        <authorList>
            <person name="Marchant D.B."/>
            <person name="Chen G."/>
            <person name="Jenkins J."/>
            <person name="Shu S."/>
            <person name="Leebens-Mack J."/>
            <person name="Grimwood J."/>
            <person name="Schmutz J."/>
            <person name="Soltis P."/>
            <person name="Soltis D."/>
            <person name="Chen Z.-H."/>
        </authorList>
    </citation>
    <scope>NUCLEOTIDE SEQUENCE</scope>
    <source>
        <strain evidence="3">Whitten #5841</strain>
        <tissue evidence="3">Leaf</tissue>
    </source>
</reference>
<evidence type="ECO:0000313" key="3">
    <source>
        <dbReference type="EMBL" id="KAH7306422.1"/>
    </source>
</evidence>
<comment type="caution">
    <text evidence="3">The sequence shown here is derived from an EMBL/GenBank/DDBJ whole genome shotgun (WGS) entry which is preliminary data.</text>
</comment>
<keyword evidence="2" id="KW-0812">Transmembrane</keyword>
<evidence type="ECO:0000313" key="4">
    <source>
        <dbReference type="Proteomes" id="UP000825935"/>
    </source>
</evidence>
<keyword evidence="2" id="KW-1133">Transmembrane helix</keyword>
<dbReference type="AlphaFoldDB" id="A0A8T2S2Q7"/>
<keyword evidence="4" id="KW-1185">Reference proteome</keyword>
<evidence type="ECO:0000256" key="2">
    <source>
        <dbReference type="SAM" id="Phobius"/>
    </source>
</evidence>
<accession>A0A8T2S2Q7</accession>
<proteinExistence type="predicted"/>
<protein>
    <submittedName>
        <fullName evidence="3">Uncharacterized protein</fullName>
    </submittedName>
</protein>
<evidence type="ECO:0000256" key="1">
    <source>
        <dbReference type="SAM" id="MobiDB-lite"/>
    </source>
</evidence>
<dbReference type="EMBL" id="CM035427">
    <property type="protein sequence ID" value="KAH7306422.1"/>
    <property type="molecule type" value="Genomic_DNA"/>
</dbReference>
<sequence length="136" mass="16221">MSFPSRYNPLKNGWRLLLVWHTPENREILFFVATPKNTGRPPFICSWPSKKKREGESQTKKKREALFFLLFVPTLLILFYLFSHRGPHPNNGWKEPTKARQQHVLRRKLPPIFSFTSTSRELPQQKKKKKKKRKPP</sequence>
<feature type="region of interest" description="Disordered" evidence="1">
    <location>
        <begin position="110"/>
        <end position="136"/>
    </location>
</feature>
<keyword evidence="2" id="KW-0472">Membrane</keyword>